<dbReference type="AlphaFoldDB" id="A0A6A4RUS8"/>
<accession>A0A6A4RUS8</accession>
<evidence type="ECO:0000313" key="2">
    <source>
        <dbReference type="Proteomes" id="UP000438429"/>
    </source>
</evidence>
<proteinExistence type="predicted"/>
<reference evidence="1 2" key="1">
    <citation type="submission" date="2019-06" db="EMBL/GenBank/DDBJ databases">
        <title>Draft genomes of female and male turbot (Scophthalmus maximus).</title>
        <authorList>
            <person name="Xu H."/>
            <person name="Xu X.-W."/>
            <person name="Shao C."/>
            <person name="Chen S."/>
        </authorList>
    </citation>
    <scope>NUCLEOTIDE SEQUENCE [LARGE SCALE GENOMIC DNA]</scope>
    <source>
        <strain evidence="1">Ysfricsl-2016a</strain>
        <tissue evidence="1">Blood</tissue>
    </source>
</reference>
<dbReference type="EMBL" id="VEVO01000020">
    <property type="protein sequence ID" value="KAF0025763.1"/>
    <property type="molecule type" value="Genomic_DNA"/>
</dbReference>
<sequence>MCRQLQKRPSDGIICERWDARRLFFLSSSIYSKQASAAKENQTKHEWKLTRAVELWYETSTVLTAVARRSEQNDSCKNASHEFYRLTYILHYGPMDPFMKKSSFASDYGREINVGV</sequence>
<gene>
    <name evidence="1" type="ORF">F2P81_022644</name>
</gene>
<organism evidence="1 2">
    <name type="scientific">Scophthalmus maximus</name>
    <name type="common">Turbot</name>
    <name type="synonym">Psetta maxima</name>
    <dbReference type="NCBI Taxonomy" id="52904"/>
    <lineage>
        <taxon>Eukaryota</taxon>
        <taxon>Metazoa</taxon>
        <taxon>Chordata</taxon>
        <taxon>Craniata</taxon>
        <taxon>Vertebrata</taxon>
        <taxon>Euteleostomi</taxon>
        <taxon>Actinopterygii</taxon>
        <taxon>Neopterygii</taxon>
        <taxon>Teleostei</taxon>
        <taxon>Neoteleostei</taxon>
        <taxon>Acanthomorphata</taxon>
        <taxon>Carangaria</taxon>
        <taxon>Pleuronectiformes</taxon>
        <taxon>Pleuronectoidei</taxon>
        <taxon>Scophthalmidae</taxon>
        <taxon>Scophthalmus</taxon>
    </lineage>
</organism>
<dbReference type="Proteomes" id="UP000438429">
    <property type="component" value="Unassembled WGS sequence"/>
</dbReference>
<protein>
    <submittedName>
        <fullName evidence="1">Uncharacterized protein</fullName>
    </submittedName>
</protein>
<name>A0A6A4RUS8_SCOMX</name>
<evidence type="ECO:0000313" key="1">
    <source>
        <dbReference type="EMBL" id="KAF0025763.1"/>
    </source>
</evidence>
<comment type="caution">
    <text evidence="1">The sequence shown here is derived from an EMBL/GenBank/DDBJ whole genome shotgun (WGS) entry which is preliminary data.</text>
</comment>